<evidence type="ECO:0000313" key="9">
    <source>
        <dbReference type="Proteomes" id="UP001308005"/>
    </source>
</evidence>
<keyword evidence="9" id="KW-1185">Reference proteome</keyword>
<dbReference type="RefSeq" id="WP_324694076.1">
    <property type="nucleotide sequence ID" value="NZ_JAYMYJ010000053.1"/>
</dbReference>
<dbReference type="PANTHER" id="PTHR32179">
    <property type="entry name" value="NICOTINATE-NUCLEOTIDE PYROPHOSPHORYLASE [CARBOXYLATING]"/>
    <property type="match status" value="1"/>
</dbReference>
<dbReference type="Pfam" id="PF02749">
    <property type="entry name" value="QRPTase_N"/>
    <property type="match status" value="1"/>
</dbReference>
<dbReference type="SUPFAM" id="SSF51690">
    <property type="entry name" value="Nicotinate/Quinolinate PRTase C-terminal domain-like"/>
    <property type="match status" value="1"/>
</dbReference>
<dbReference type="EMBL" id="JAYMYJ010000053">
    <property type="protein sequence ID" value="MEB4590710.1"/>
    <property type="molecule type" value="Genomic_DNA"/>
</dbReference>
<evidence type="ECO:0000256" key="4">
    <source>
        <dbReference type="ARBA" id="ARBA00022679"/>
    </source>
</evidence>
<proteinExistence type="inferred from homology"/>
<dbReference type="InterPro" id="IPR022412">
    <property type="entry name" value="Quinolinate_PRibosylTrfase_N"/>
</dbReference>
<evidence type="ECO:0000259" key="6">
    <source>
        <dbReference type="Pfam" id="PF01729"/>
    </source>
</evidence>
<organism evidence="8 9">
    <name type="scientific">Candidatus Thiothrix phosphatis</name>
    <dbReference type="NCBI Taxonomy" id="3112415"/>
    <lineage>
        <taxon>Bacteria</taxon>
        <taxon>Pseudomonadati</taxon>
        <taxon>Pseudomonadota</taxon>
        <taxon>Gammaproteobacteria</taxon>
        <taxon>Thiotrichales</taxon>
        <taxon>Thiotrichaceae</taxon>
        <taxon>Thiothrix</taxon>
    </lineage>
</organism>
<evidence type="ECO:0000256" key="2">
    <source>
        <dbReference type="ARBA" id="ARBA00019205"/>
    </source>
</evidence>
<accession>A0ABU6CV49</accession>
<protein>
    <recommendedName>
        <fullName evidence="2">Putative pyrophosphorylase ModD</fullName>
    </recommendedName>
</protein>
<dbReference type="InterPro" id="IPR037128">
    <property type="entry name" value="Quinolinate_PRibosylTase_N_sf"/>
</dbReference>
<feature type="domain" description="Quinolinate phosphoribosyl transferase C-terminal" evidence="6">
    <location>
        <begin position="105"/>
        <end position="266"/>
    </location>
</feature>
<dbReference type="Proteomes" id="UP001308005">
    <property type="component" value="Unassembled WGS sequence"/>
</dbReference>
<feature type="domain" description="Quinolinate phosphoribosyl transferase N-terminal" evidence="7">
    <location>
        <begin position="20"/>
        <end position="103"/>
    </location>
</feature>
<dbReference type="InterPro" id="IPR002638">
    <property type="entry name" value="Quinolinate_PRibosylTrfase_C"/>
</dbReference>
<dbReference type="InterPro" id="IPR013785">
    <property type="entry name" value="Aldolase_TIM"/>
</dbReference>
<sequence length="286" mass="30452">MYFTDAELDQLIHEDVPSVDLTTHITGIGAEKGVIRYSVREPTVICCTEEAQRILQKLGLFVLDVTPSGSSVAAGGVVLAAQGKAQAIHAAWRVTLNLLEYASGIATRTRRMVGQVQQAAPHVTVAATRKSVPWARKMMTKAILCGGALPHRLGLSETVLVFEEHTRFLPDFDDFTASIGHLKAKLGDKMVVAEASDYGMALKLAQAGVDMVQLDKLGIEETRQVTAALKAACPGLKVAAAGGVNPENAVAYAGTGVDMLVTSSLYFGKPADIKADIQKIKQETLP</sequence>
<evidence type="ECO:0000259" key="7">
    <source>
        <dbReference type="Pfam" id="PF02749"/>
    </source>
</evidence>
<dbReference type="PANTHER" id="PTHR32179:SF4">
    <property type="entry name" value="PYROPHOSPHORYLASE MODD-RELATED"/>
    <property type="match status" value="1"/>
</dbReference>
<dbReference type="Gene3D" id="3.20.20.70">
    <property type="entry name" value="Aldolase class I"/>
    <property type="match status" value="1"/>
</dbReference>
<dbReference type="Pfam" id="PF01729">
    <property type="entry name" value="QRPTase_C"/>
    <property type="match status" value="1"/>
</dbReference>
<evidence type="ECO:0000313" key="8">
    <source>
        <dbReference type="EMBL" id="MEB4590710.1"/>
    </source>
</evidence>
<dbReference type="PIRSF" id="PIRSF006250">
    <property type="entry name" value="NadC_ModD"/>
    <property type="match status" value="1"/>
</dbReference>
<evidence type="ECO:0000256" key="1">
    <source>
        <dbReference type="ARBA" id="ARBA00009400"/>
    </source>
</evidence>
<keyword evidence="4 5" id="KW-0808">Transferase</keyword>
<dbReference type="InterPro" id="IPR036068">
    <property type="entry name" value="Nicotinate_pribotase-like_C"/>
</dbReference>
<name>A0ABU6CV49_9GAMM</name>
<comment type="similarity">
    <text evidence="1 5">Belongs to the NadC/ModD family.</text>
</comment>
<dbReference type="Gene3D" id="3.90.1170.20">
    <property type="entry name" value="Quinolinate phosphoribosyl transferase, N-terminal domain"/>
    <property type="match status" value="1"/>
</dbReference>
<keyword evidence="3 5" id="KW-0328">Glycosyltransferase</keyword>
<comment type="caution">
    <text evidence="8">The sequence shown here is derived from an EMBL/GenBank/DDBJ whole genome shotgun (WGS) entry which is preliminary data.</text>
</comment>
<evidence type="ECO:0000256" key="3">
    <source>
        <dbReference type="ARBA" id="ARBA00022676"/>
    </source>
</evidence>
<gene>
    <name evidence="8" type="primary">modD</name>
    <name evidence="8" type="ORF">VSS37_06945</name>
</gene>
<reference evidence="9" key="1">
    <citation type="submission" date="2023-07" db="EMBL/GenBank/DDBJ databases">
        <title>The carbon used by Thiothrix.</title>
        <authorList>
            <person name="Chen L."/>
        </authorList>
    </citation>
    <scope>NUCLEOTIDE SEQUENCE [LARGE SCALE GENOMIC DNA]</scope>
</reference>
<dbReference type="NCBIfam" id="TIGR01334">
    <property type="entry name" value="modD"/>
    <property type="match status" value="1"/>
</dbReference>
<dbReference type="CDD" id="cd01573">
    <property type="entry name" value="modD_like"/>
    <property type="match status" value="1"/>
</dbReference>
<dbReference type="InterPro" id="IPR006242">
    <property type="entry name" value="ModD"/>
</dbReference>
<dbReference type="SUPFAM" id="SSF54675">
    <property type="entry name" value="Nicotinate/Quinolinate PRTase N-terminal domain-like"/>
    <property type="match status" value="1"/>
</dbReference>
<evidence type="ECO:0000256" key="5">
    <source>
        <dbReference type="PIRNR" id="PIRNR006250"/>
    </source>
</evidence>
<dbReference type="InterPro" id="IPR027277">
    <property type="entry name" value="NadC/ModD"/>
</dbReference>